<protein>
    <recommendedName>
        <fullName evidence="4">XRE family transcriptional regulator</fullName>
    </recommendedName>
</protein>
<reference evidence="2 3" key="1">
    <citation type="submission" date="2019-03" db="EMBL/GenBank/DDBJ databases">
        <title>San Antonio Military Medical Center submission to MRSN (WRAIR), pending publication.</title>
        <authorList>
            <person name="Blyth D.M."/>
            <person name="Mccarthy S.L."/>
            <person name="Schall S.E."/>
            <person name="Stam J.A."/>
            <person name="Ong A.C."/>
            <person name="Mcgann P.T."/>
        </authorList>
    </citation>
    <scope>NUCLEOTIDE SEQUENCE [LARGE SCALE GENOMIC DNA]</scope>
    <source>
        <strain evidence="2 3">MRSN571793</strain>
    </source>
</reference>
<dbReference type="Proteomes" id="UP000297861">
    <property type="component" value="Unassembled WGS sequence"/>
</dbReference>
<feature type="coiled-coil region" evidence="1">
    <location>
        <begin position="95"/>
        <end position="129"/>
    </location>
</feature>
<keyword evidence="3" id="KW-1185">Reference proteome</keyword>
<dbReference type="OrthoDB" id="997093at2"/>
<dbReference type="Gene3D" id="1.10.260.40">
    <property type="entry name" value="lambda repressor-like DNA-binding domains"/>
    <property type="match status" value="1"/>
</dbReference>
<evidence type="ECO:0008006" key="4">
    <source>
        <dbReference type="Google" id="ProtNLM"/>
    </source>
</evidence>
<sequence length="149" mass="16941">MKERLKKAFNHLKVLGLISNQQDLADKMKYARASVSKALNGHDGYLTDNFITEFCNKFPQIFNPNWLLTGEGEMLKDSQPAKPEEGEPSNYNILVQHLLSQLEKLEQANKELSETNKNLIEENKKLIADNGYYKGLLEQNGIKQTGTDN</sequence>
<evidence type="ECO:0000256" key="1">
    <source>
        <dbReference type="SAM" id="Coils"/>
    </source>
</evidence>
<evidence type="ECO:0000313" key="2">
    <source>
        <dbReference type="EMBL" id="TFD94641.1"/>
    </source>
</evidence>
<proteinExistence type="predicted"/>
<keyword evidence="1" id="KW-0175">Coiled coil</keyword>
<name>A0A4Y8KWZ9_9BACT</name>
<organism evidence="2 3">
    <name type="scientific">Dysgonomonas capnocytophagoides</name>
    <dbReference type="NCBI Taxonomy" id="45254"/>
    <lineage>
        <taxon>Bacteria</taxon>
        <taxon>Pseudomonadati</taxon>
        <taxon>Bacteroidota</taxon>
        <taxon>Bacteroidia</taxon>
        <taxon>Bacteroidales</taxon>
        <taxon>Dysgonomonadaceae</taxon>
        <taxon>Dysgonomonas</taxon>
    </lineage>
</organism>
<dbReference type="GO" id="GO:0003677">
    <property type="term" value="F:DNA binding"/>
    <property type="evidence" value="ECO:0007669"/>
    <property type="project" value="InterPro"/>
</dbReference>
<dbReference type="EMBL" id="SOML01000010">
    <property type="protein sequence ID" value="TFD94641.1"/>
    <property type="molecule type" value="Genomic_DNA"/>
</dbReference>
<comment type="caution">
    <text evidence="2">The sequence shown here is derived from an EMBL/GenBank/DDBJ whole genome shotgun (WGS) entry which is preliminary data.</text>
</comment>
<dbReference type="RefSeq" id="WP_134437053.1">
    <property type="nucleotide sequence ID" value="NZ_SOML01000010.1"/>
</dbReference>
<gene>
    <name evidence="2" type="ORF">E2605_14810</name>
</gene>
<dbReference type="AlphaFoldDB" id="A0A4Y8KWZ9"/>
<evidence type="ECO:0000313" key="3">
    <source>
        <dbReference type="Proteomes" id="UP000297861"/>
    </source>
</evidence>
<dbReference type="InterPro" id="IPR010982">
    <property type="entry name" value="Lambda_DNA-bd_dom_sf"/>
</dbReference>
<accession>A0A4Y8KWZ9</accession>